<reference evidence="3 4" key="1">
    <citation type="submission" date="2016-03" db="EMBL/GenBank/DDBJ databases">
        <title>The draft genome sequence of Fonsecaea nubica causative agent of cutaneous subcutaneous infection in human host.</title>
        <authorList>
            <person name="Costa F."/>
            <person name="Sybren D.H."/>
            <person name="Raittz R.T."/>
            <person name="Weiss V.A."/>
            <person name="Leao A.C."/>
            <person name="Gomes R."/>
            <person name="De Souza E.M."/>
            <person name="Pedrosa F.O."/>
            <person name="Steffens M.B."/>
            <person name="Bombassaro A."/>
            <person name="Tadra-Sfeir M.Z."/>
            <person name="Moreno L.F."/>
            <person name="Najafzadeh M.J."/>
            <person name="Felipe M.S."/>
            <person name="Teixeira M."/>
            <person name="Sun J."/>
            <person name="Xi L."/>
            <person name="Castro M.A."/>
            <person name="Vicente V.A."/>
        </authorList>
    </citation>
    <scope>NUCLEOTIDE SEQUENCE [LARGE SCALE GENOMIC DNA]</scope>
    <source>
        <strain evidence="3 4">CBS 269.64</strain>
    </source>
</reference>
<dbReference type="GeneID" id="34592503"/>
<feature type="compositionally biased region" description="Acidic residues" evidence="1">
    <location>
        <begin position="183"/>
        <end position="198"/>
    </location>
</feature>
<feature type="compositionally biased region" description="Polar residues" evidence="1">
    <location>
        <begin position="77"/>
        <end position="93"/>
    </location>
</feature>
<name>A0A178CIC9_9EURO</name>
<dbReference type="Pfam" id="PF25545">
    <property type="entry name" value="DUF7924"/>
    <property type="match status" value="1"/>
</dbReference>
<comment type="caution">
    <text evidence="3">The sequence shown here is derived from an EMBL/GenBank/DDBJ whole genome shotgun (WGS) entry which is preliminary data.</text>
</comment>
<dbReference type="OrthoDB" id="5400850at2759"/>
<protein>
    <recommendedName>
        <fullName evidence="2">DUF7924 domain-containing protein</fullName>
    </recommendedName>
</protein>
<dbReference type="EMBL" id="LVCJ01000080">
    <property type="protein sequence ID" value="OAL29719.1"/>
    <property type="molecule type" value="Genomic_DNA"/>
</dbReference>
<sequence>MAPPRSLRDRSPRGRSPGDRSPRRPHTLTPPSPIRASPPPAPAVPAPQNSRRSARLQKKGQIPKASSGNDDTRKKQPSSAHLTSKSPGKQASTGIHKMLTLTTNADQVRPKGSGQRKKTTGQDPQRDYGSKRRSQTKKKGKTVPEAVTTPTEDPIEQQRSEGVAEATKTLRADGEPSPLACDGDGEDGDGDGDEDGDEVSAIRHWAKTGEWPKNFPTMAPATQKSQKRKNTPSYSQRTKDGTVPTADTLQFDAEMERQGIYMYPVNGPPHASPASKVLIQTMKQPLEDKKTFTLLPIDKLPNIFARLAKSTEFGIFRDVTPFLVPSPGHLFLSGIEKYEHIGEDIATDWSNCQPLVGPTPRPDITVGIRPSAFTSTETAKLHTHASRLTPTIFTQRVYFPFLVCGAKGNETPIVQSERQCLRSCSIAVNAIIQLYQRLGIKEASKLSKEILVFSVSHTFDSFKIYGHFALIEESKTTFHRHLVMQVGLGYDGDHFRNGKECYDFVIKLYDHFYPKHLKRIQDALRKMGNPAPPSTASLMSLNPKPAVGGTEETETPEKAITTFKKRDIPPRRRQKRASTVDEE</sequence>
<evidence type="ECO:0000313" key="4">
    <source>
        <dbReference type="Proteomes" id="UP000185904"/>
    </source>
</evidence>
<dbReference type="InterPro" id="IPR057684">
    <property type="entry name" value="DUF7924"/>
</dbReference>
<feature type="region of interest" description="Disordered" evidence="1">
    <location>
        <begin position="526"/>
        <end position="583"/>
    </location>
</feature>
<feature type="domain" description="DUF7924" evidence="2">
    <location>
        <begin position="303"/>
        <end position="524"/>
    </location>
</feature>
<feature type="compositionally biased region" description="Pro residues" evidence="1">
    <location>
        <begin position="28"/>
        <end position="45"/>
    </location>
</feature>
<accession>A0A178CIC9</accession>
<feature type="compositionally biased region" description="Basic and acidic residues" evidence="1">
    <location>
        <begin position="1"/>
        <end position="22"/>
    </location>
</feature>
<feature type="region of interest" description="Disordered" evidence="1">
    <location>
        <begin position="1"/>
        <end position="243"/>
    </location>
</feature>
<evidence type="ECO:0000256" key="1">
    <source>
        <dbReference type="SAM" id="MobiDB-lite"/>
    </source>
</evidence>
<dbReference type="PANTHER" id="PTHR42470:SF2">
    <property type="match status" value="1"/>
</dbReference>
<gene>
    <name evidence="3" type="ORF">AYO20_09103</name>
</gene>
<dbReference type="AlphaFoldDB" id="A0A178CIC9"/>
<organism evidence="3 4">
    <name type="scientific">Fonsecaea nubica</name>
    <dbReference type="NCBI Taxonomy" id="856822"/>
    <lineage>
        <taxon>Eukaryota</taxon>
        <taxon>Fungi</taxon>
        <taxon>Dikarya</taxon>
        <taxon>Ascomycota</taxon>
        <taxon>Pezizomycotina</taxon>
        <taxon>Eurotiomycetes</taxon>
        <taxon>Chaetothyriomycetidae</taxon>
        <taxon>Chaetothyriales</taxon>
        <taxon>Herpotrichiellaceae</taxon>
        <taxon>Fonsecaea</taxon>
    </lineage>
</organism>
<evidence type="ECO:0000313" key="3">
    <source>
        <dbReference type="EMBL" id="OAL29719.1"/>
    </source>
</evidence>
<dbReference type="PANTHER" id="PTHR42470">
    <property type="entry name" value="VAST DOMAIN-CONTAINING PROTEIN"/>
    <property type="match status" value="1"/>
</dbReference>
<evidence type="ECO:0000259" key="2">
    <source>
        <dbReference type="Pfam" id="PF25545"/>
    </source>
</evidence>
<feature type="compositionally biased region" description="Basic residues" evidence="1">
    <location>
        <begin position="131"/>
        <end position="141"/>
    </location>
</feature>
<keyword evidence="4" id="KW-1185">Reference proteome</keyword>
<dbReference type="Proteomes" id="UP000185904">
    <property type="component" value="Unassembled WGS sequence"/>
</dbReference>
<proteinExistence type="predicted"/>
<dbReference type="RefSeq" id="XP_022496649.1">
    <property type="nucleotide sequence ID" value="XM_022647375.1"/>
</dbReference>